<dbReference type="InterPro" id="IPR029018">
    <property type="entry name" value="Hex-like_dom2"/>
</dbReference>
<reference evidence="2 3" key="1">
    <citation type="submission" date="2019-09" db="EMBL/GenBank/DDBJ databases">
        <title>Comparative analysis of L. crispatus genomes revealed niche specific adaptation to different host and body sites.</title>
        <authorList>
            <person name="Pan M."/>
            <person name="Hidalgo-Cantabrana C."/>
            <person name="Barrangou R."/>
        </authorList>
    </citation>
    <scope>NUCLEOTIDE SEQUENCE [LARGE SCALE GENOMIC DNA]</scope>
    <source>
        <strain evidence="2 3">NCK2488</strain>
    </source>
</reference>
<sequence>MIQNITIKSAGHDPTTDFAADELKKYLNKIGEKNDISRLPNYELIIQESEGNDQVRIEQKNDLCKIVGNRKVALLIGIYQYLRILGVRFLRPGEENEKIPEISESDLNRDIFYKHTASYKHRGVCIEGADSLENIIDFIDWLPKVGFNSFFIQFENPYTFLKRWYSHEFNNYWENKTFTNEEADKMSEKVDAAMKLRSLHHHRVGHGWTGEMLGFSSKYGWESGKKISKEKEPLVALVNGKRELIKGTPIFTSVDFANPEVNKELADVIVKYAKKHQDVDYLHVWLSDDCNNICECDECKKTTPSDQYVEFLNYLDEKLAEAGLDTKICFLLYHELLYAPENAKIKNPDRFVMMFAPISRTFEKSYADVNYENGIPDSPKYVRNKITLPNSLESNLSFLFDWQKNYHGDSFVYDYPLGRAHYGDLGYMAISKVISRDIKYLDKLHLNGYISCQELRSGLPTTLPNYVMGLTLWDKELGFDNLIEEYFEAAYGKNYEAVVSYLTEISALSSPDYFNAIGPRLNKEMAKNYQKIVSLTNEFLNKVIDNLSVVKGVEHHNWSILAYHREVIHQLANALSLIASGKNEAAETAWRNFIDFIKLHEKEYQQELDVYRITEVATNYAGFKYRDN</sequence>
<dbReference type="AlphaFoldDB" id="A0A5M9Z162"/>
<name>A0A5M9Z162_9LACO</name>
<dbReference type="Proteomes" id="UP000324504">
    <property type="component" value="Unassembled WGS sequence"/>
</dbReference>
<dbReference type="GO" id="GO:0016787">
    <property type="term" value="F:hydrolase activity"/>
    <property type="evidence" value="ECO:0007669"/>
    <property type="project" value="UniProtKB-KW"/>
</dbReference>
<evidence type="ECO:0000256" key="1">
    <source>
        <dbReference type="ARBA" id="ARBA00022801"/>
    </source>
</evidence>
<dbReference type="GO" id="GO:0005975">
    <property type="term" value="P:carbohydrate metabolic process"/>
    <property type="evidence" value="ECO:0007669"/>
    <property type="project" value="UniProtKB-ARBA"/>
</dbReference>
<protein>
    <submittedName>
        <fullName evidence="2">DUF4838 domain-containing protein</fullName>
    </submittedName>
</protein>
<evidence type="ECO:0000313" key="3">
    <source>
        <dbReference type="Proteomes" id="UP000324504"/>
    </source>
</evidence>
<dbReference type="InterPro" id="IPR032287">
    <property type="entry name" value="DUF4838"/>
</dbReference>
<keyword evidence="1" id="KW-0378">Hydrolase</keyword>
<dbReference type="Pfam" id="PF16126">
    <property type="entry name" value="DUF4838"/>
    <property type="match status" value="1"/>
</dbReference>
<comment type="caution">
    <text evidence="2">The sequence shown here is derived from an EMBL/GenBank/DDBJ whole genome shotgun (WGS) entry which is preliminary data.</text>
</comment>
<evidence type="ECO:0000313" key="2">
    <source>
        <dbReference type="EMBL" id="KAA8812275.1"/>
    </source>
</evidence>
<organism evidence="2 3">
    <name type="scientific">Lactobacillus crispatus</name>
    <dbReference type="NCBI Taxonomy" id="47770"/>
    <lineage>
        <taxon>Bacteria</taxon>
        <taxon>Bacillati</taxon>
        <taxon>Bacillota</taxon>
        <taxon>Bacilli</taxon>
        <taxon>Lactobacillales</taxon>
        <taxon>Lactobacillaceae</taxon>
        <taxon>Lactobacillus</taxon>
    </lineage>
</organism>
<accession>A0A5M9Z162</accession>
<gene>
    <name evidence="2" type="ORF">F1C09_07045</name>
</gene>
<proteinExistence type="predicted"/>
<dbReference type="SUPFAM" id="SSF55545">
    <property type="entry name" value="beta-N-acetylhexosaminidase-like domain"/>
    <property type="match status" value="1"/>
</dbReference>
<dbReference type="EMBL" id="VUAV01000039">
    <property type="protein sequence ID" value="KAA8812275.1"/>
    <property type="molecule type" value="Genomic_DNA"/>
</dbReference>
<dbReference type="RefSeq" id="WP_057726861.1">
    <property type="nucleotide sequence ID" value="NZ_CP072197.1"/>
</dbReference>